<evidence type="ECO:0000256" key="1">
    <source>
        <dbReference type="SAM" id="MobiDB-lite"/>
    </source>
</evidence>
<keyword evidence="3" id="KW-1185">Reference proteome</keyword>
<feature type="compositionally biased region" description="Low complexity" evidence="1">
    <location>
        <begin position="279"/>
        <end position="292"/>
    </location>
</feature>
<feature type="region of interest" description="Disordered" evidence="1">
    <location>
        <begin position="227"/>
        <end position="390"/>
    </location>
</feature>
<dbReference type="EMBL" id="ML978130">
    <property type="protein sequence ID" value="KAF2095932.1"/>
    <property type="molecule type" value="Genomic_DNA"/>
</dbReference>
<dbReference type="OrthoDB" id="5385072at2759"/>
<organism evidence="2 3">
    <name type="scientific">Rhizodiscina lignyota</name>
    <dbReference type="NCBI Taxonomy" id="1504668"/>
    <lineage>
        <taxon>Eukaryota</taxon>
        <taxon>Fungi</taxon>
        <taxon>Dikarya</taxon>
        <taxon>Ascomycota</taxon>
        <taxon>Pezizomycotina</taxon>
        <taxon>Dothideomycetes</taxon>
        <taxon>Pleosporomycetidae</taxon>
        <taxon>Aulographales</taxon>
        <taxon>Rhizodiscinaceae</taxon>
        <taxon>Rhizodiscina</taxon>
    </lineage>
</organism>
<comment type="caution">
    <text evidence="2">The sequence shown here is derived from an EMBL/GenBank/DDBJ whole genome shotgun (WGS) entry which is preliminary data.</text>
</comment>
<gene>
    <name evidence="2" type="ORF">NA57DRAFT_78706</name>
</gene>
<feature type="compositionally biased region" description="Low complexity" evidence="1">
    <location>
        <begin position="320"/>
        <end position="336"/>
    </location>
</feature>
<evidence type="ECO:0000313" key="3">
    <source>
        <dbReference type="Proteomes" id="UP000799772"/>
    </source>
</evidence>
<evidence type="ECO:0000313" key="2">
    <source>
        <dbReference type="EMBL" id="KAF2095932.1"/>
    </source>
</evidence>
<reference evidence="2" key="1">
    <citation type="journal article" date="2020" name="Stud. Mycol.">
        <title>101 Dothideomycetes genomes: a test case for predicting lifestyles and emergence of pathogens.</title>
        <authorList>
            <person name="Haridas S."/>
            <person name="Albert R."/>
            <person name="Binder M."/>
            <person name="Bloem J."/>
            <person name="Labutti K."/>
            <person name="Salamov A."/>
            <person name="Andreopoulos B."/>
            <person name="Baker S."/>
            <person name="Barry K."/>
            <person name="Bills G."/>
            <person name="Bluhm B."/>
            <person name="Cannon C."/>
            <person name="Castanera R."/>
            <person name="Culley D."/>
            <person name="Daum C."/>
            <person name="Ezra D."/>
            <person name="Gonzalez J."/>
            <person name="Henrissat B."/>
            <person name="Kuo A."/>
            <person name="Liang C."/>
            <person name="Lipzen A."/>
            <person name="Lutzoni F."/>
            <person name="Magnuson J."/>
            <person name="Mondo S."/>
            <person name="Nolan M."/>
            <person name="Ohm R."/>
            <person name="Pangilinan J."/>
            <person name="Park H.-J."/>
            <person name="Ramirez L."/>
            <person name="Alfaro M."/>
            <person name="Sun H."/>
            <person name="Tritt A."/>
            <person name="Yoshinaga Y."/>
            <person name="Zwiers L.-H."/>
            <person name="Turgeon B."/>
            <person name="Goodwin S."/>
            <person name="Spatafora J."/>
            <person name="Crous P."/>
            <person name="Grigoriev I."/>
        </authorList>
    </citation>
    <scope>NUCLEOTIDE SEQUENCE</scope>
    <source>
        <strain evidence="2">CBS 133067</strain>
    </source>
</reference>
<name>A0A9P4IA47_9PEZI</name>
<protein>
    <submittedName>
        <fullName evidence="2">Uncharacterized protein</fullName>
    </submittedName>
</protein>
<feature type="region of interest" description="Disordered" evidence="1">
    <location>
        <begin position="1"/>
        <end position="123"/>
    </location>
</feature>
<feature type="compositionally biased region" description="Basic and acidic residues" evidence="1">
    <location>
        <begin position="345"/>
        <end position="373"/>
    </location>
</feature>
<proteinExistence type="predicted"/>
<feature type="compositionally biased region" description="Polar residues" evidence="1">
    <location>
        <begin position="186"/>
        <end position="195"/>
    </location>
</feature>
<feature type="compositionally biased region" description="Low complexity" evidence="1">
    <location>
        <begin position="49"/>
        <end position="75"/>
    </location>
</feature>
<feature type="region of interest" description="Disordered" evidence="1">
    <location>
        <begin position="173"/>
        <end position="199"/>
    </location>
</feature>
<accession>A0A9P4IA47</accession>
<feature type="compositionally biased region" description="Low complexity" evidence="1">
    <location>
        <begin position="89"/>
        <end position="98"/>
    </location>
</feature>
<feature type="compositionally biased region" description="Pro residues" evidence="1">
    <location>
        <begin position="24"/>
        <end position="34"/>
    </location>
</feature>
<sequence>MSAMVDTYATNNVPYAIPHRKPLPKNPPPPPPVPTSSNNDTLHSRTRTSSSSALPSSYAAASMQSASAYPSQPSMNQFIQGQPARRTLSNATTSTSSSGGAGPAIAPVRTPSALRRSGSERGSISSVVPTSYVALMRKQKATVWSERAQHEDARVLAAQKQAKMRATMEVVGGRNSGSYLSGRGGTPTNTQSQGLRSKIRHHGAQKTVAAGGNMAGVGVPMRLSANEVEGDSDEDSYGGYPSGVGGSAYHRRTGSGRSSLGSERRGASSQFLAPGQRNSSSSTPPSGQGSSPVDMERLDEETPVPAPASASYFSHPTKTGLSQGSSSGGSRENSFGQLAPMPEKSAQEREEVEKKRKSTQDELMRRGSVDERTTTMSGVRLFVANPDLSD</sequence>
<dbReference type="Proteomes" id="UP000799772">
    <property type="component" value="Unassembled WGS sequence"/>
</dbReference>
<dbReference type="AlphaFoldDB" id="A0A9P4IA47"/>